<proteinExistence type="predicted"/>
<evidence type="ECO:0000313" key="3">
    <source>
        <dbReference type="Proteomes" id="UP000233837"/>
    </source>
</evidence>
<feature type="transmembrane region" description="Helical" evidence="1">
    <location>
        <begin position="6"/>
        <end position="26"/>
    </location>
</feature>
<name>A0A2I0W6M5_9ASPA</name>
<organism evidence="2 3">
    <name type="scientific">Dendrobium catenatum</name>
    <dbReference type="NCBI Taxonomy" id="906689"/>
    <lineage>
        <taxon>Eukaryota</taxon>
        <taxon>Viridiplantae</taxon>
        <taxon>Streptophyta</taxon>
        <taxon>Embryophyta</taxon>
        <taxon>Tracheophyta</taxon>
        <taxon>Spermatophyta</taxon>
        <taxon>Magnoliopsida</taxon>
        <taxon>Liliopsida</taxon>
        <taxon>Asparagales</taxon>
        <taxon>Orchidaceae</taxon>
        <taxon>Epidendroideae</taxon>
        <taxon>Malaxideae</taxon>
        <taxon>Dendrobiinae</taxon>
        <taxon>Dendrobium</taxon>
    </lineage>
</organism>
<keyword evidence="3" id="KW-1185">Reference proteome</keyword>
<dbReference type="Proteomes" id="UP000233837">
    <property type="component" value="Unassembled WGS sequence"/>
</dbReference>
<reference evidence="2 3" key="2">
    <citation type="journal article" date="2017" name="Nature">
        <title>The Apostasia genome and the evolution of orchids.</title>
        <authorList>
            <person name="Zhang G.Q."/>
            <person name="Liu K.W."/>
            <person name="Li Z."/>
            <person name="Lohaus R."/>
            <person name="Hsiao Y.Y."/>
            <person name="Niu S.C."/>
            <person name="Wang J.Y."/>
            <person name="Lin Y.C."/>
            <person name="Xu Q."/>
            <person name="Chen L.J."/>
            <person name="Yoshida K."/>
            <person name="Fujiwara S."/>
            <person name="Wang Z.W."/>
            <person name="Zhang Y.Q."/>
            <person name="Mitsuda N."/>
            <person name="Wang M."/>
            <person name="Liu G.H."/>
            <person name="Pecoraro L."/>
            <person name="Huang H.X."/>
            <person name="Xiao X.J."/>
            <person name="Lin M."/>
            <person name="Wu X.Y."/>
            <person name="Wu W.L."/>
            <person name="Chen Y.Y."/>
            <person name="Chang S.B."/>
            <person name="Sakamoto S."/>
            <person name="Ohme-Takagi M."/>
            <person name="Yagi M."/>
            <person name="Zeng S.J."/>
            <person name="Shen C.Y."/>
            <person name="Yeh C.M."/>
            <person name="Luo Y.B."/>
            <person name="Tsai W.C."/>
            <person name="Van de Peer Y."/>
            <person name="Liu Z.J."/>
        </authorList>
    </citation>
    <scope>NUCLEOTIDE SEQUENCE [LARGE SCALE GENOMIC DNA]</scope>
    <source>
        <tissue evidence="2">The whole plant</tissue>
    </source>
</reference>
<dbReference type="AlphaFoldDB" id="A0A2I0W6M5"/>
<evidence type="ECO:0000313" key="2">
    <source>
        <dbReference type="EMBL" id="PKU71314.1"/>
    </source>
</evidence>
<keyword evidence="1" id="KW-0812">Transmembrane</keyword>
<protein>
    <submittedName>
        <fullName evidence="2">Uncharacterized protein</fullName>
    </submittedName>
</protein>
<evidence type="ECO:0000256" key="1">
    <source>
        <dbReference type="SAM" id="Phobius"/>
    </source>
</evidence>
<reference evidence="2 3" key="1">
    <citation type="journal article" date="2016" name="Sci. Rep.">
        <title>The Dendrobium catenatum Lindl. genome sequence provides insights into polysaccharide synthase, floral development and adaptive evolution.</title>
        <authorList>
            <person name="Zhang G.Q."/>
            <person name="Xu Q."/>
            <person name="Bian C."/>
            <person name="Tsai W.C."/>
            <person name="Yeh C.M."/>
            <person name="Liu K.W."/>
            <person name="Yoshida K."/>
            <person name="Zhang L.S."/>
            <person name="Chang S.B."/>
            <person name="Chen F."/>
            <person name="Shi Y."/>
            <person name="Su Y.Y."/>
            <person name="Zhang Y.Q."/>
            <person name="Chen L.J."/>
            <person name="Yin Y."/>
            <person name="Lin M."/>
            <person name="Huang H."/>
            <person name="Deng H."/>
            <person name="Wang Z.W."/>
            <person name="Zhu S.L."/>
            <person name="Zhao X."/>
            <person name="Deng C."/>
            <person name="Niu S.C."/>
            <person name="Huang J."/>
            <person name="Wang M."/>
            <person name="Liu G.H."/>
            <person name="Yang H.J."/>
            <person name="Xiao X.J."/>
            <person name="Hsiao Y.Y."/>
            <person name="Wu W.L."/>
            <person name="Chen Y.Y."/>
            <person name="Mitsuda N."/>
            <person name="Ohme-Takagi M."/>
            <person name="Luo Y.B."/>
            <person name="Van de Peer Y."/>
            <person name="Liu Z.J."/>
        </authorList>
    </citation>
    <scope>NUCLEOTIDE SEQUENCE [LARGE SCALE GENOMIC DNA]</scope>
    <source>
        <tissue evidence="2">The whole plant</tissue>
    </source>
</reference>
<dbReference type="EMBL" id="KZ502882">
    <property type="protein sequence ID" value="PKU71314.1"/>
    <property type="molecule type" value="Genomic_DNA"/>
</dbReference>
<accession>A0A2I0W6M5</accession>
<keyword evidence="1" id="KW-1133">Transmembrane helix</keyword>
<gene>
    <name evidence="2" type="ORF">MA16_Dca007311</name>
</gene>
<keyword evidence="1" id="KW-0472">Membrane</keyword>
<sequence>MSDISILEAQLCLEILFYFLLFQSVLDKIRKIIIKKLIEDGSTRLKECLTHSTDDGQEEKVKSNKFFWCFIHSL</sequence>